<dbReference type="Proteomes" id="UP000006695">
    <property type="component" value="Chromosome"/>
</dbReference>
<dbReference type="RefSeq" id="WP_011940998.1">
    <property type="nucleotide sequence ID" value="NC_009483.1"/>
</dbReference>
<dbReference type="InterPro" id="IPR050229">
    <property type="entry name" value="GlpE_sulfurtransferase"/>
</dbReference>
<dbReference type="OrthoDB" id="285281at2"/>
<keyword evidence="1" id="KW-0732">Signal</keyword>
<dbReference type="SUPFAM" id="SSF52821">
    <property type="entry name" value="Rhodanese/Cell cycle control phosphatase"/>
    <property type="match status" value="1"/>
</dbReference>
<keyword evidence="4" id="KW-1185">Reference proteome</keyword>
<accession>A5G999</accession>
<feature type="chain" id="PRO_5002683327" evidence="1">
    <location>
        <begin position="21"/>
        <end position="125"/>
    </location>
</feature>
<evidence type="ECO:0000313" key="3">
    <source>
        <dbReference type="EMBL" id="ABQ28367.1"/>
    </source>
</evidence>
<sequence length="125" mass="13602">MKKTGLISAIILTAASLAIAAGQRNISSLQARALLAKNKNAFLLDVRTPDEYRQAHLKGAVLIPLNEIERRLGEVPKNRTIVVYCAVGSRSNLVAGFLAGKGYGEVYNVSDGIVGWYRNHLPIDR</sequence>
<evidence type="ECO:0000259" key="2">
    <source>
        <dbReference type="PROSITE" id="PS50206"/>
    </source>
</evidence>
<name>A5G999_GEOUR</name>
<dbReference type="KEGG" id="gur:Gura_4224"/>
<dbReference type="EMBL" id="CP000698">
    <property type="protein sequence ID" value="ABQ28367.1"/>
    <property type="molecule type" value="Genomic_DNA"/>
</dbReference>
<dbReference type="PANTHER" id="PTHR43031">
    <property type="entry name" value="FAD-DEPENDENT OXIDOREDUCTASE"/>
    <property type="match status" value="1"/>
</dbReference>
<dbReference type="Pfam" id="PF00581">
    <property type="entry name" value="Rhodanese"/>
    <property type="match status" value="1"/>
</dbReference>
<organism evidence="3 4">
    <name type="scientific">Geotalea uraniireducens (strain Rf4)</name>
    <name type="common">Geobacter uraniireducens</name>
    <dbReference type="NCBI Taxonomy" id="351605"/>
    <lineage>
        <taxon>Bacteria</taxon>
        <taxon>Pseudomonadati</taxon>
        <taxon>Thermodesulfobacteriota</taxon>
        <taxon>Desulfuromonadia</taxon>
        <taxon>Geobacterales</taxon>
        <taxon>Geobacteraceae</taxon>
        <taxon>Geotalea</taxon>
    </lineage>
</organism>
<evidence type="ECO:0000256" key="1">
    <source>
        <dbReference type="SAM" id="SignalP"/>
    </source>
</evidence>
<dbReference type="STRING" id="351605.Gura_4224"/>
<gene>
    <name evidence="3" type="ordered locus">Gura_4224</name>
</gene>
<dbReference type="AlphaFoldDB" id="A5G999"/>
<feature type="signal peptide" evidence="1">
    <location>
        <begin position="1"/>
        <end position="20"/>
    </location>
</feature>
<dbReference type="CDD" id="cd00158">
    <property type="entry name" value="RHOD"/>
    <property type="match status" value="1"/>
</dbReference>
<dbReference type="PANTHER" id="PTHR43031:SF1">
    <property type="entry name" value="PYRIDINE NUCLEOTIDE-DISULPHIDE OXIDOREDUCTASE"/>
    <property type="match status" value="1"/>
</dbReference>
<dbReference type="Gene3D" id="3.40.250.10">
    <property type="entry name" value="Rhodanese-like domain"/>
    <property type="match status" value="1"/>
</dbReference>
<reference evidence="3 4" key="1">
    <citation type="submission" date="2007-05" db="EMBL/GenBank/DDBJ databases">
        <title>Complete sequence of Geobacter uraniireducens Rf4.</title>
        <authorList>
            <consortium name="US DOE Joint Genome Institute"/>
            <person name="Copeland A."/>
            <person name="Lucas S."/>
            <person name="Lapidus A."/>
            <person name="Barry K."/>
            <person name="Detter J.C."/>
            <person name="Glavina del Rio T."/>
            <person name="Hammon N."/>
            <person name="Israni S."/>
            <person name="Dalin E."/>
            <person name="Tice H."/>
            <person name="Pitluck S."/>
            <person name="Chertkov O."/>
            <person name="Brettin T."/>
            <person name="Bruce D."/>
            <person name="Han C."/>
            <person name="Schmutz J."/>
            <person name="Larimer F."/>
            <person name="Land M."/>
            <person name="Hauser L."/>
            <person name="Kyrpides N."/>
            <person name="Mikhailova N."/>
            <person name="Shelobolina E."/>
            <person name="Aklujkar M."/>
            <person name="Lovley D."/>
            <person name="Richardson P."/>
        </authorList>
    </citation>
    <scope>NUCLEOTIDE SEQUENCE [LARGE SCALE GENOMIC DNA]</scope>
    <source>
        <strain evidence="3 4">Rf4</strain>
    </source>
</reference>
<feature type="domain" description="Rhodanese" evidence="2">
    <location>
        <begin position="37"/>
        <end position="125"/>
    </location>
</feature>
<evidence type="ECO:0000313" key="4">
    <source>
        <dbReference type="Proteomes" id="UP000006695"/>
    </source>
</evidence>
<dbReference type="InterPro" id="IPR036873">
    <property type="entry name" value="Rhodanese-like_dom_sf"/>
</dbReference>
<dbReference type="PROSITE" id="PS50206">
    <property type="entry name" value="RHODANESE_3"/>
    <property type="match status" value="1"/>
</dbReference>
<dbReference type="SMART" id="SM00450">
    <property type="entry name" value="RHOD"/>
    <property type="match status" value="1"/>
</dbReference>
<dbReference type="HOGENOM" id="CLU_089574_1_5_7"/>
<protein>
    <submittedName>
        <fullName evidence="3">Rhodanese domain protein</fullName>
    </submittedName>
</protein>
<dbReference type="InterPro" id="IPR001763">
    <property type="entry name" value="Rhodanese-like_dom"/>
</dbReference>
<proteinExistence type="predicted"/>